<dbReference type="RefSeq" id="WP_072832288.1">
    <property type="nucleotide sequence ID" value="NZ_FQXP01000009.1"/>
</dbReference>
<feature type="compositionally biased region" description="Low complexity" evidence="1">
    <location>
        <begin position="74"/>
        <end position="102"/>
    </location>
</feature>
<keyword evidence="4" id="KW-1185">Reference proteome</keyword>
<dbReference type="EMBL" id="FQXP01000009">
    <property type="protein sequence ID" value="SHI02739.1"/>
    <property type="molecule type" value="Genomic_DNA"/>
</dbReference>
<feature type="compositionally biased region" description="Basic and acidic residues" evidence="1">
    <location>
        <begin position="40"/>
        <end position="73"/>
    </location>
</feature>
<feature type="region of interest" description="Disordered" evidence="1">
    <location>
        <begin position="25"/>
        <end position="105"/>
    </location>
</feature>
<gene>
    <name evidence="3" type="ORF">SAMN02745196_02440</name>
</gene>
<name>A0A1M5XSK5_9CLOT</name>
<dbReference type="AlphaFoldDB" id="A0A1M5XSK5"/>
<dbReference type="InterPro" id="IPR019606">
    <property type="entry name" value="GerMN"/>
</dbReference>
<protein>
    <submittedName>
        <fullName evidence="3">Sporulation and spore germination</fullName>
    </submittedName>
</protein>
<feature type="domain" description="GerMN" evidence="2">
    <location>
        <begin position="139"/>
        <end position="227"/>
    </location>
</feature>
<sequence length="241" mass="26380">MNKKVISLIIAMVMSLSFIGCGDKKQDNGKQENNTSGTIQKEEAKTDSSDTSDKKDTEIKETLEKDDANKEDGGNTVTSNDGTSSNSNSSNTSSNTGNTSSSEPKNQLKKFRIYSFSIEDYSLKYNEKEIEVSDSTNYAELFEKEFETGSDANTPPLLKPAVKINEVYFNKNKVLTIDFASNFNEVMGLGSGPEAATLEAIVNTLGYAFNVKEVIITLDGKPYSSGHIVKEPGETFKVKIQ</sequence>
<dbReference type="STRING" id="1121306.SAMN02745196_02440"/>
<evidence type="ECO:0000313" key="3">
    <source>
        <dbReference type="EMBL" id="SHI02739.1"/>
    </source>
</evidence>
<proteinExistence type="predicted"/>
<organism evidence="3 4">
    <name type="scientific">Clostridium collagenovorans DSM 3089</name>
    <dbReference type="NCBI Taxonomy" id="1121306"/>
    <lineage>
        <taxon>Bacteria</taxon>
        <taxon>Bacillati</taxon>
        <taxon>Bacillota</taxon>
        <taxon>Clostridia</taxon>
        <taxon>Eubacteriales</taxon>
        <taxon>Clostridiaceae</taxon>
        <taxon>Clostridium</taxon>
    </lineage>
</organism>
<evidence type="ECO:0000313" key="4">
    <source>
        <dbReference type="Proteomes" id="UP000184526"/>
    </source>
</evidence>
<dbReference type="PROSITE" id="PS51257">
    <property type="entry name" value="PROKAR_LIPOPROTEIN"/>
    <property type="match status" value="1"/>
</dbReference>
<evidence type="ECO:0000259" key="2">
    <source>
        <dbReference type="SMART" id="SM00909"/>
    </source>
</evidence>
<dbReference type="SMART" id="SM00909">
    <property type="entry name" value="Germane"/>
    <property type="match status" value="1"/>
</dbReference>
<dbReference type="Pfam" id="PF10646">
    <property type="entry name" value="Germane"/>
    <property type="match status" value="1"/>
</dbReference>
<evidence type="ECO:0000256" key="1">
    <source>
        <dbReference type="SAM" id="MobiDB-lite"/>
    </source>
</evidence>
<dbReference type="Proteomes" id="UP000184526">
    <property type="component" value="Unassembled WGS sequence"/>
</dbReference>
<accession>A0A1M5XSK5</accession>
<dbReference type="OrthoDB" id="1683231at2"/>
<reference evidence="3 4" key="1">
    <citation type="submission" date="2016-11" db="EMBL/GenBank/DDBJ databases">
        <authorList>
            <person name="Jaros S."/>
            <person name="Januszkiewicz K."/>
            <person name="Wedrychowicz H."/>
        </authorList>
    </citation>
    <scope>NUCLEOTIDE SEQUENCE [LARGE SCALE GENOMIC DNA]</scope>
    <source>
        <strain evidence="3 4">DSM 3089</strain>
    </source>
</reference>